<dbReference type="InterPro" id="IPR021270">
    <property type="entry name" value="DUF2849"/>
</dbReference>
<gene>
    <name evidence="1" type="ORF">AUP43_02475</name>
</gene>
<evidence type="ECO:0008006" key="3">
    <source>
        <dbReference type="Google" id="ProtNLM"/>
    </source>
</evidence>
<sequence length="102" mass="10662">MPQKIITANRLIDGEVVWLGPDGDWVEAVAAAAIFDAAALEVGMEGARRGVAAGLVVDPLAIDVVLRGGAPVPSRLRERIRAFGPTVHPDYGKQADGKGTHP</sequence>
<accession>A0A154W1H8</accession>
<dbReference type="Pfam" id="PF11011">
    <property type="entry name" value="DUF2849"/>
    <property type="match status" value="1"/>
</dbReference>
<evidence type="ECO:0000313" key="2">
    <source>
        <dbReference type="Proteomes" id="UP000076400"/>
    </source>
</evidence>
<reference evidence="1 2" key="1">
    <citation type="submission" date="2015-12" db="EMBL/GenBank/DDBJ databases">
        <title>Genome sequence of Oceanibaculum pacificum MCCC 1A02656.</title>
        <authorList>
            <person name="Lu L."/>
            <person name="Lai Q."/>
            <person name="Shao Z."/>
            <person name="Qian P."/>
        </authorList>
    </citation>
    <scope>NUCLEOTIDE SEQUENCE [LARGE SCALE GENOMIC DNA]</scope>
    <source>
        <strain evidence="1 2">MCCC 1A02656</strain>
    </source>
</reference>
<dbReference type="Proteomes" id="UP000076400">
    <property type="component" value="Unassembled WGS sequence"/>
</dbReference>
<organism evidence="1 2">
    <name type="scientific">Oceanibaculum pacificum</name>
    <dbReference type="NCBI Taxonomy" id="580166"/>
    <lineage>
        <taxon>Bacteria</taxon>
        <taxon>Pseudomonadati</taxon>
        <taxon>Pseudomonadota</taxon>
        <taxon>Alphaproteobacteria</taxon>
        <taxon>Rhodospirillales</taxon>
        <taxon>Oceanibaculaceae</taxon>
        <taxon>Oceanibaculum</taxon>
    </lineage>
</organism>
<name>A0A154W1H8_9PROT</name>
<dbReference type="EMBL" id="LPXN01000116">
    <property type="protein sequence ID" value="KZD07405.1"/>
    <property type="molecule type" value="Genomic_DNA"/>
</dbReference>
<dbReference type="STRING" id="580166.AUP43_02475"/>
<keyword evidence="2" id="KW-1185">Reference proteome</keyword>
<evidence type="ECO:0000313" key="1">
    <source>
        <dbReference type="EMBL" id="KZD07405.1"/>
    </source>
</evidence>
<proteinExistence type="predicted"/>
<comment type="caution">
    <text evidence="1">The sequence shown here is derived from an EMBL/GenBank/DDBJ whole genome shotgun (WGS) entry which is preliminary data.</text>
</comment>
<protein>
    <recommendedName>
        <fullName evidence="3">Sulfite reductase</fullName>
    </recommendedName>
</protein>
<dbReference type="AlphaFoldDB" id="A0A154W1H8"/>
<dbReference type="OrthoDB" id="9815695at2"/>
<dbReference type="RefSeq" id="WP_067557060.1">
    <property type="nucleotide sequence ID" value="NZ_LPXN01000116.1"/>
</dbReference>